<dbReference type="Pfam" id="PF03109">
    <property type="entry name" value="ABC1"/>
    <property type="match status" value="1"/>
</dbReference>
<dbReference type="Proteomes" id="UP000515913">
    <property type="component" value="Chromosome"/>
</dbReference>
<evidence type="ECO:0000313" key="2">
    <source>
        <dbReference type="EMBL" id="QNM15463.1"/>
    </source>
</evidence>
<dbReference type="InterPro" id="IPR011009">
    <property type="entry name" value="Kinase-like_dom_sf"/>
</dbReference>
<dbReference type="RefSeq" id="WP_101473434.1">
    <property type="nucleotide sequence ID" value="NZ_CP060637.1"/>
</dbReference>
<proteinExistence type="predicted"/>
<dbReference type="EMBL" id="CP060637">
    <property type="protein sequence ID" value="QNM15463.1"/>
    <property type="molecule type" value="Genomic_DNA"/>
</dbReference>
<dbReference type="PANTHER" id="PTHR43173">
    <property type="entry name" value="ABC1 FAMILY PROTEIN"/>
    <property type="match status" value="1"/>
</dbReference>
<dbReference type="PANTHER" id="PTHR43173:SF3">
    <property type="entry name" value="ABC1 FAMILY PROTEIN"/>
    <property type="match status" value="1"/>
</dbReference>
<dbReference type="AlphaFoldDB" id="A0A7G9GXD1"/>
<evidence type="ECO:0000259" key="1">
    <source>
        <dbReference type="Pfam" id="PF03109"/>
    </source>
</evidence>
<organism evidence="2 3">
    <name type="scientific">Fusobacterium hominis</name>
    <dbReference type="NCBI Taxonomy" id="2764326"/>
    <lineage>
        <taxon>Bacteria</taxon>
        <taxon>Fusobacteriati</taxon>
        <taxon>Fusobacteriota</taxon>
        <taxon>Fusobacteriia</taxon>
        <taxon>Fusobacteriales</taxon>
        <taxon>Fusobacteriaceae</taxon>
        <taxon>Fusobacterium</taxon>
    </lineage>
</organism>
<dbReference type="KEGG" id="fho:H9Q81_01085"/>
<sequence>MLSTKFVKFIKSFNNDNNTKLNCILDLGRLGIRISQEYSTRFDLLSIDKCLYLANFQTPSVEKAEKHLLNLVPKFDPLFSLMEYYDNYPYTYSDINYSFKACLKSGVEITIKAVNKTAKNNFFKKINSLRNKLKYLSFIYPWMEKDYKVKEIIDNVEKNSFQKSNLSNEINYTNSLNEYLKPFRDKLNLQNVCFPKIYAYLSSENMVVSEFIYGSYFYELLNIKKLRYEDVFQLVKTQLFFMLKIGVFYNNMHSGNLMLSEEGKIYYLDCNNLSSMTSTTKAQFFRLFKAVALGNFPYASVILNELSEKSLSTPQLESLAITMKEIFITDKDEYQEVFFIKLMKCFRAASKLGMEFEEEIFPIFKSLIYLDSLIFQTKDKNSKVKSDILNILNEIEEIQNDNIPLT</sequence>
<dbReference type="InterPro" id="IPR051130">
    <property type="entry name" value="Mito_struct-func_regulator"/>
</dbReference>
<gene>
    <name evidence="2" type="ORF">H9Q81_01085</name>
</gene>
<evidence type="ECO:0000313" key="3">
    <source>
        <dbReference type="Proteomes" id="UP000515913"/>
    </source>
</evidence>
<reference evidence="2 3" key="1">
    <citation type="submission" date="2020-08" db="EMBL/GenBank/DDBJ databases">
        <authorList>
            <person name="Liu C."/>
            <person name="Sun Q."/>
        </authorList>
    </citation>
    <scope>NUCLEOTIDE SEQUENCE [LARGE SCALE GENOMIC DNA]</scope>
    <source>
        <strain evidence="2 3">NSJ-57</strain>
    </source>
</reference>
<keyword evidence="3" id="KW-1185">Reference proteome</keyword>
<name>A0A7G9GXD1_9FUSO</name>
<dbReference type="SUPFAM" id="SSF56112">
    <property type="entry name" value="Protein kinase-like (PK-like)"/>
    <property type="match status" value="1"/>
</dbReference>
<accession>A0A7G9GXD1</accession>
<dbReference type="InterPro" id="IPR004147">
    <property type="entry name" value="ABC1_dom"/>
</dbReference>
<feature type="domain" description="ABC1 atypical kinase-like" evidence="1">
    <location>
        <begin position="98"/>
        <end position="295"/>
    </location>
</feature>
<protein>
    <recommendedName>
        <fullName evidence="1">ABC1 atypical kinase-like domain-containing protein</fullName>
    </recommendedName>
</protein>